<dbReference type="EMBL" id="GBXM01058643">
    <property type="protein sequence ID" value="JAH49934.1"/>
    <property type="molecule type" value="Transcribed_RNA"/>
</dbReference>
<reference evidence="1" key="2">
    <citation type="journal article" date="2015" name="Fish Shellfish Immunol.">
        <title>Early steps in the European eel (Anguilla anguilla)-Vibrio vulnificus interaction in the gills: Role of the RtxA13 toxin.</title>
        <authorList>
            <person name="Callol A."/>
            <person name="Pajuelo D."/>
            <person name="Ebbesson L."/>
            <person name="Teles M."/>
            <person name="MacKenzie S."/>
            <person name="Amaro C."/>
        </authorList>
    </citation>
    <scope>NUCLEOTIDE SEQUENCE</scope>
</reference>
<protein>
    <submittedName>
        <fullName evidence="1">Uncharacterized protein</fullName>
    </submittedName>
</protein>
<proteinExistence type="predicted"/>
<evidence type="ECO:0000313" key="1">
    <source>
        <dbReference type="EMBL" id="JAH49934.1"/>
    </source>
</evidence>
<reference evidence="1" key="1">
    <citation type="submission" date="2014-11" db="EMBL/GenBank/DDBJ databases">
        <authorList>
            <person name="Amaro Gonzalez C."/>
        </authorList>
    </citation>
    <scope>NUCLEOTIDE SEQUENCE</scope>
</reference>
<accession>A0A0E9T8D6</accession>
<sequence length="8" mass="923">MMPTNSNE</sequence>
<name>A0A0E9T8D6_ANGAN</name>
<organism evidence="1">
    <name type="scientific">Anguilla anguilla</name>
    <name type="common">European freshwater eel</name>
    <name type="synonym">Muraena anguilla</name>
    <dbReference type="NCBI Taxonomy" id="7936"/>
    <lineage>
        <taxon>Eukaryota</taxon>
        <taxon>Metazoa</taxon>
        <taxon>Chordata</taxon>
        <taxon>Craniata</taxon>
        <taxon>Vertebrata</taxon>
        <taxon>Euteleostomi</taxon>
        <taxon>Actinopterygii</taxon>
        <taxon>Neopterygii</taxon>
        <taxon>Teleostei</taxon>
        <taxon>Anguilliformes</taxon>
        <taxon>Anguillidae</taxon>
        <taxon>Anguilla</taxon>
    </lineage>
</organism>